<dbReference type="PANTHER" id="PTHR43794:SF11">
    <property type="entry name" value="AMIDOHYDROLASE-RELATED DOMAIN-CONTAINING PROTEIN"/>
    <property type="match status" value="1"/>
</dbReference>
<dbReference type="Gene3D" id="2.30.40.10">
    <property type="entry name" value="Urease, subunit C, domain 1"/>
    <property type="match status" value="1"/>
</dbReference>
<dbReference type="EMBL" id="CAFBMR010000010">
    <property type="protein sequence ID" value="CAB4906292.1"/>
    <property type="molecule type" value="Genomic_DNA"/>
</dbReference>
<gene>
    <name evidence="3" type="ORF">UFOPK3610_00445</name>
</gene>
<dbReference type="InterPro" id="IPR011059">
    <property type="entry name" value="Metal-dep_hydrolase_composite"/>
</dbReference>
<dbReference type="SUPFAM" id="SSF51338">
    <property type="entry name" value="Composite domain of metallo-dependent hydrolases"/>
    <property type="match status" value="1"/>
</dbReference>
<accession>A0A6J7GDP1</accession>
<dbReference type="InterPro" id="IPR032466">
    <property type="entry name" value="Metal_Hydrolase"/>
</dbReference>
<evidence type="ECO:0000313" key="3">
    <source>
        <dbReference type="EMBL" id="CAB4906292.1"/>
    </source>
</evidence>
<dbReference type="PANTHER" id="PTHR43794">
    <property type="entry name" value="AMINOHYDROLASE SSNA-RELATED"/>
    <property type="match status" value="1"/>
</dbReference>
<proteinExistence type="predicted"/>
<reference evidence="3" key="1">
    <citation type="submission" date="2020-05" db="EMBL/GenBank/DDBJ databases">
        <authorList>
            <person name="Chiriac C."/>
            <person name="Salcher M."/>
            <person name="Ghai R."/>
            <person name="Kavagutti S V."/>
        </authorList>
    </citation>
    <scope>NUCLEOTIDE SEQUENCE</scope>
</reference>
<organism evidence="3">
    <name type="scientific">freshwater metagenome</name>
    <dbReference type="NCBI Taxonomy" id="449393"/>
    <lineage>
        <taxon>unclassified sequences</taxon>
        <taxon>metagenomes</taxon>
        <taxon>ecological metagenomes</taxon>
    </lineage>
</organism>
<keyword evidence="1" id="KW-0378">Hydrolase</keyword>
<sequence>MSILLTHAYVVTVDTDRRVIPDGWILIEGNLITGIGSCATDPLPSASEVIDLKGMLAMPGLINGHNHHWGSLFKNTGEGLLLEDWLDQVTIPLLMTLTNEDLRIAAYLGAIEQIKTGTTCSLNHLVNVNDDASLAAIIEPVVEVGVRQVVGKEMRHTPSPPFSTKYPAFPNSRSLDDEVAYADEVVGRWDGHAGRIHMGLAIETGANWMLHNATSDELIIDGVRLAQKRGLKITNHCSAGTPWLSVREFEAMTGGGDVDYLVRLGALTNNWTLAHSLHLKGREIDAVARAGATVITNPVSNAYSCDGIAPLKDMLKAGIVIGLGTDGTYVNCSPDMVEQMKFAVLIQNVTHLDPTLMTCEMAIEMATIGSATALGIDHLVGSLEVGKRADIAVFNLDTAHSTVANKQIAALVFSAHGTDVDTVLVDGQIRLRGGELVGFEAEKSVLAEATGRATAAIDRAGLTSRVFQHWRPRAQ</sequence>
<feature type="domain" description="Amidohydrolase-related" evidence="2">
    <location>
        <begin position="57"/>
        <end position="429"/>
    </location>
</feature>
<dbReference type="InterPro" id="IPR006680">
    <property type="entry name" value="Amidohydro-rel"/>
</dbReference>
<dbReference type="Pfam" id="PF01979">
    <property type="entry name" value="Amidohydro_1"/>
    <property type="match status" value="1"/>
</dbReference>
<dbReference type="Gene3D" id="3.20.20.140">
    <property type="entry name" value="Metal-dependent hydrolases"/>
    <property type="match status" value="1"/>
</dbReference>
<name>A0A6J7GDP1_9ZZZZ</name>
<protein>
    <submittedName>
        <fullName evidence="3">Unannotated protein</fullName>
    </submittedName>
</protein>
<dbReference type="AlphaFoldDB" id="A0A6J7GDP1"/>
<dbReference type="GO" id="GO:0016810">
    <property type="term" value="F:hydrolase activity, acting on carbon-nitrogen (but not peptide) bonds"/>
    <property type="evidence" value="ECO:0007669"/>
    <property type="project" value="InterPro"/>
</dbReference>
<dbReference type="InterPro" id="IPR050287">
    <property type="entry name" value="MTA/SAH_deaminase"/>
</dbReference>
<evidence type="ECO:0000259" key="2">
    <source>
        <dbReference type="Pfam" id="PF01979"/>
    </source>
</evidence>
<evidence type="ECO:0000256" key="1">
    <source>
        <dbReference type="ARBA" id="ARBA00022801"/>
    </source>
</evidence>
<dbReference type="SUPFAM" id="SSF51556">
    <property type="entry name" value="Metallo-dependent hydrolases"/>
    <property type="match status" value="1"/>
</dbReference>